<dbReference type="Proteomes" id="UP001589710">
    <property type="component" value="Unassembled WGS sequence"/>
</dbReference>
<dbReference type="Gene3D" id="3.30.565.10">
    <property type="entry name" value="Histidine kinase-like ATPase, C-terminal domain"/>
    <property type="match status" value="1"/>
</dbReference>
<dbReference type="SUPFAM" id="SSF55785">
    <property type="entry name" value="PYP-like sensor domain (PAS domain)"/>
    <property type="match status" value="2"/>
</dbReference>
<dbReference type="Pfam" id="PF13581">
    <property type="entry name" value="HATPase_c_2"/>
    <property type="match status" value="1"/>
</dbReference>
<dbReference type="Gene3D" id="3.30.450.40">
    <property type="match status" value="1"/>
</dbReference>
<dbReference type="InterPro" id="IPR052016">
    <property type="entry name" value="Bact_Sigma-Reg"/>
</dbReference>
<dbReference type="SUPFAM" id="SSF81606">
    <property type="entry name" value="PP2C-like"/>
    <property type="match status" value="1"/>
</dbReference>
<dbReference type="RefSeq" id="WP_384052710.1">
    <property type="nucleotide sequence ID" value="NZ_JBHMCG010000091.1"/>
</dbReference>
<dbReference type="PANTHER" id="PTHR43156">
    <property type="entry name" value="STAGE II SPORULATION PROTEIN E-RELATED"/>
    <property type="match status" value="1"/>
</dbReference>
<dbReference type="SUPFAM" id="SSF55874">
    <property type="entry name" value="ATPase domain of HSP90 chaperone/DNA topoisomerase II/histidine kinase"/>
    <property type="match status" value="1"/>
</dbReference>
<dbReference type="InterPro" id="IPR003594">
    <property type="entry name" value="HATPase_dom"/>
</dbReference>
<dbReference type="SUPFAM" id="SSF55781">
    <property type="entry name" value="GAF domain-like"/>
    <property type="match status" value="1"/>
</dbReference>
<dbReference type="InterPro" id="IPR035965">
    <property type="entry name" value="PAS-like_dom_sf"/>
</dbReference>
<dbReference type="InterPro" id="IPR013767">
    <property type="entry name" value="PAS_fold"/>
</dbReference>
<dbReference type="InterPro" id="IPR029016">
    <property type="entry name" value="GAF-like_dom_sf"/>
</dbReference>
<protein>
    <submittedName>
        <fullName evidence="3">SpoIIE family protein phosphatase</fullName>
    </submittedName>
</protein>
<evidence type="ECO:0000313" key="3">
    <source>
        <dbReference type="EMBL" id="MFB9574333.1"/>
    </source>
</evidence>
<dbReference type="InterPro" id="IPR013656">
    <property type="entry name" value="PAS_4"/>
</dbReference>
<sequence>MDEWRRQIGRLTAALPHALLDTCAIAVTDPEGQVTYWSSEAEALLGYTPGEALGRSVEDLLAADGTLRHRDGRPVDAQMRLCPLLDAEQEAAFLLMIVSRTSLSEDSSLTRWLFEQHPLALAISAPDGRWLHENAAMQQLTGRSEDDVRGLRQAEFLQDPVFEEMDRRTVRVAERGQPEFTEPIVKLPGEARAHAWAVDIFPLKDAAGHVHAVGFAPTDYSQQYASRERLALLSEARTHIGTSLDIARTARELTEVAVPRFADLASVDLLDPVFRGELPPPVLPGPAMLRRAAQRSAFPTPENLPGPGEAHTHPWSSPVAQCLTTGRAVVHDVEAPEIARWLADEPSPAALAEIMGVHSLIAVPIQARGTILGSVLFTRCAATRDLFGPDDLIVAEDLIARAAICLDNARRFTRERGISLTLQQSLLPKGPTVHPAVETAVRYLPTGDGAEAGGDWFDVIPLPGTRVGLVVGDVVGHGINASATMGRLRTAVRTLADMDLPPDELLTHLDDMISHAEGEQGADVTGEIPGDVGATCVYAVYDPVSGTCSMVRAGHPAPVLVRPDGSSSLVDMPAGPPLGLGSLPFETTELTLPEGSLLALFTDGLIAPRTNDVDRALSDLSRTLARPASSLEALADSVLDACPEPRADDVALLIARTRVLDRDHVASWDLPSDPAIVSEARKWVSDRLATWGLEEEAFVTKLVVSELVTNAIRYGSPPVQLRLIHDRILICEVFDGSSTSPRLRRARVFDEGGRGLLLVAQLTQRWGTRYTRTGKTIWAEQLLSTG</sequence>
<accession>A0ABV5R922</accession>
<dbReference type="PROSITE" id="PS50112">
    <property type="entry name" value="PAS"/>
    <property type="match status" value="1"/>
</dbReference>
<proteinExistence type="predicted"/>
<dbReference type="Pfam" id="PF00989">
    <property type="entry name" value="PAS"/>
    <property type="match status" value="1"/>
</dbReference>
<gene>
    <name evidence="3" type="ORF">ACFFTL_19045</name>
</gene>
<comment type="caution">
    <text evidence="3">The sequence shown here is derived from an EMBL/GenBank/DDBJ whole genome shotgun (WGS) entry which is preliminary data.</text>
</comment>
<dbReference type="Gene3D" id="3.60.40.10">
    <property type="entry name" value="PPM-type phosphatase domain"/>
    <property type="match status" value="1"/>
</dbReference>
<dbReference type="InterPro" id="IPR001932">
    <property type="entry name" value="PPM-type_phosphatase-like_dom"/>
</dbReference>
<dbReference type="CDD" id="cd16936">
    <property type="entry name" value="HATPase_RsbW-like"/>
    <property type="match status" value="1"/>
</dbReference>
<dbReference type="CDD" id="cd00130">
    <property type="entry name" value="PAS"/>
    <property type="match status" value="1"/>
</dbReference>
<dbReference type="Pfam" id="PF07228">
    <property type="entry name" value="SpoIIE"/>
    <property type="match status" value="1"/>
</dbReference>
<dbReference type="InterPro" id="IPR036890">
    <property type="entry name" value="HATPase_C_sf"/>
</dbReference>
<feature type="domain" description="PAS" evidence="2">
    <location>
        <begin position="25"/>
        <end position="64"/>
    </location>
</feature>
<dbReference type="InterPro" id="IPR003018">
    <property type="entry name" value="GAF"/>
</dbReference>
<keyword evidence="1" id="KW-0378">Hydrolase</keyword>
<organism evidence="3 4">
    <name type="scientific">Streptomyces yanii</name>
    <dbReference type="NCBI Taxonomy" id="78510"/>
    <lineage>
        <taxon>Bacteria</taxon>
        <taxon>Bacillati</taxon>
        <taxon>Actinomycetota</taxon>
        <taxon>Actinomycetes</taxon>
        <taxon>Kitasatosporales</taxon>
        <taxon>Streptomycetaceae</taxon>
        <taxon>Streptomyces</taxon>
    </lineage>
</organism>
<evidence type="ECO:0000259" key="2">
    <source>
        <dbReference type="PROSITE" id="PS50112"/>
    </source>
</evidence>
<evidence type="ECO:0000256" key="1">
    <source>
        <dbReference type="ARBA" id="ARBA00022801"/>
    </source>
</evidence>
<dbReference type="PANTHER" id="PTHR43156:SF2">
    <property type="entry name" value="STAGE II SPORULATION PROTEIN E"/>
    <property type="match status" value="1"/>
</dbReference>
<dbReference type="SMART" id="SM00091">
    <property type="entry name" value="PAS"/>
    <property type="match status" value="2"/>
</dbReference>
<keyword evidence="4" id="KW-1185">Reference proteome</keyword>
<dbReference type="InterPro" id="IPR036457">
    <property type="entry name" value="PPM-type-like_dom_sf"/>
</dbReference>
<dbReference type="SMART" id="SM00331">
    <property type="entry name" value="PP2C_SIG"/>
    <property type="match status" value="1"/>
</dbReference>
<name>A0ABV5R922_9ACTN</name>
<dbReference type="Pfam" id="PF08448">
    <property type="entry name" value="PAS_4"/>
    <property type="match status" value="1"/>
</dbReference>
<dbReference type="Gene3D" id="3.30.450.20">
    <property type="entry name" value="PAS domain"/>
    <property type="match status" value="2"/>
</dbReference>
<dbReference type="NCBIfam" id="TIGR00229">
    <property type="entry name" value="sensory_box"/>
    <property type="match status" value="1"/>
</dbReference>
<evidence type="ECO:0000313" key="4">
    <source>
        <dbReference type="Proteomes" id="UP001589710"/>
    </source>
</evidence>
<reference evidence="3 4" key="1">
    <citation type="submission" date="2024-09" db="EMBL/GenBank/DDBJ databases">
        <authorList>
            <person name="Sun Q."/>
            <person name="Mori K."/>
        </authorList>
    </citation>
    <scope>NUCLEOTIDE SEQUENCE [LARGE SCALE GENOMIC DNA]</scope>
    <source>
        <strain evidence="3 4">JCM 3331</strain>
    </source>
</reference>
<dbReference type="EMBL" id="JBHMCG010000091">
    <property type="protein sequence ID" value="MFB9574333.1"/>
    <property type="molecule type" value="Genomic_DNA"/>
</dbReference>
<dbReference type="Pfam" id="PF01590">
    <property type="entry name" value="GAF"/>
    <property type="match status" value="1"/>
</dbReference>
<dbReference type="InterPro" id="IPR000014">
    <property type="entry name" value="PAS"/>
</dbReference>